<feature type="chain" id="PRO_5011511698" evidence="1">
    <location>
        <begin position="23"/>
        <end position="190"/>
    </location>
</feature>
<dbReference type="Pfam" id="PF00578">
    <property type="entry name" value="AhpC-TSA"/>
    <property type="match status" value="1"/>
</dbReference>
<dbReference type="PROSITE" id="PS51352">
    <property type="entry name" value="THIOREDOXIN_2"/>
    <property type="match status" value="1"/>
</dbReference>
<feature type="domain" description="Thioredoxin" evidence="2">
    <location>
        <begin position="27"/>
        <end position="190"/>
    </location>
</feature>
<dbReference type="InterPro" id="IPR050553">
    <property type="entry name" value="Thioredoxin_ResA/DsbE_sf"/>
</dbReference>
<dbReference type="RefSeq" id="WP_092118090.1">
    <property type="nucleotide sequence ID" value="NZ_FMXO01000005.1"/>
</dbReference>
<evidence type="ECO:0000256" key="1">
    <source>
        <dbReference type="SAM" id="SignalP"/>
    </source>
</evidence>
<reference evidence="3 4" key="1">
    <citation type="submission" date="2016-10" db="EMBL/GenBank/DDBJ databases">
        <authorList>
            <person name="de Groot N.N."/>
        </authorList>
    </citation>
    <scope>NUCLEOTIDE SEQUENCE [LARGE SCALE GENOMIC DNA]</scope>
    <source>
        <strain evidence="3 4">ASO4-2</strain>
    </source>
</reference>
<gene>
    <name evidence="3" type="ORF">SAMN05660653_01010</name>
</gene>
<dbReference type="PANTHER" id="PTHR42852">
    <property type="entry name" value="THIOL:DISULFIDE INTERCHANGE PROTEIN DSBE"/>
    <property type="match status" value="1"/>
</dbReference>
<evidence type="ECO:0000259" key="2">
    <source>
        <dbReference type="PROSITE" id="PS51352"/>
    </source>
</evidence>
<dbReference type="InterPro" id="IPR013766">
    <property type="entry name" value="Thioredoxin_domain"/>
</dbReference>
<accession>A0A1G6BKH8</accession>
<evidence type="ECO:0000313" key="3">
    <source>
        <dbReference type="EMBL" id="SDB21104.1"/>
    </source>
</evidence>
<dbReference type="PANTHER" id="PTHR42852:SF13">
    <property type="entry name" value="PROTEIN DIPZ"/>
    <property type="match status" value="1"/>
</dbReference>
<dbReference type="STRING" id="617002.SAMN05660653_01010"/>
<dbReference type="OrthoDB" id="5516057at2"/>
<proteinExistence type="predicted"/>
<sequence>MHRLIILVLTVLSLGLIQPVGAQDGPFGIGDVLPDLTLPVQDVQEHGEYLGLPDGAKTFSLSDIDGKAVMIQIFSMYCPICQKEAPAVNALYAAIAEKGLADEVKILGIGAGNSQMEVQFFRDRYDIPFPLITDPDYVLHKAFAGVGTPYFVLVQPEGEAPNVKHVVRLSHLGSFDDPDSFLELLLAAIR</sequence>
<keyword evidence="4" id="KW-1185">Reference proteome</keyword>
<dbReference type="GO" id="GO:0016491">
    <property type="term" value="F:oxidoreductase activity"/>
    <property type="evidence" value="ECO:0007669"/>
    <property type="project" value="InterPro"/>
</dbReference>
<dbReference type="Proteomes" id="UP000198771">
    <property type="component" value="Unassembled WGS sequence"/>
</dbReference>
<dbReference type="SUPFAM" id="SSF52833">
    <property type="entry name" value="Thioredoxin-like"/>
    <property type="match status" value="1"/>
</dbReference>
<dbReference type="GO" id="GO:0016209">
    <property type="term" value="F:antioxidant activity"/>
    <property type="evidence" value="ECO:0007669"/>
    <property type="project" value="InterPro"/>
</dbReference>
<protein>
    <submittedName>
        <fullName evidence="3">AhpC/TSA family protein</fullName>
    </submittedName>
</protein>
<name>A0A1G6BKH8_9BACT</name>
<keyword evidence="1" id="KW-0732">Signal</keyword>
<dbReference type="InterPro" id="IPR036249">
    <property type="entry name" value="Thioredoxin-like_sf"/>
</dbReference>
<feature type="signal peptide" evidence="1">
    <location>
        <begin position="1"/>
        <end position="22"/>
    </location>
</feature>
<dbReference type="Gene3D" id="3.40.30.10">
    <property type="entry name" value="Glutaredoxin"/>
    <property type="match status" value="1"/>
</dbReference>
<dbReference type="EMBL" id="FMXO01000005">
    <property type="protein sequence ID" value="SDB21104.1"/>
    <property type="molecule type" value="Genomic_DNA"/>
</dbReference>
<evidence type="ECO:0000313" key="4">
    <source>
        <dbReference type="Proteomes" id="UP000198771"/>
    </source>
</evidence>
<dbReference type="CDD" id="cd02966">
    <property type="entry name" value="TlpA_like_family"/>
    <property type="match status" value="1"/>
</dbReference>
<dbReference type="InterPro" id="IPR000866">
    <property type="entry name" value="AhpC/TSA"/>
</dbReference>
<dbReference type="AlphaFoldDB" id="A0A1G6BKH8"/>
<organism evidence="3 4">
    <name type="scientific">Desulfonatronum thiosulfatophilum</name>
    <dbReference type="NCBI Taxonomy" id="617002"/>
    <lineage>
        <taxon>Bacteria</taxon>
        <taxon>Pseudomonadati</taxon>
        <taxon>Thermodesulfobacteriota</taxon>
        <taxon>Desulfovibrionia</taxon>
        <taxon>Desulfovibrionales</taxon>
        <taxon>Desulfonatronaceae</taxon>
        <taxon>Desulfonatronum</taxon>
    </lineage>
</organism>